<organism evidence="2">
    <name type="scientific">viral metagenome</name>
    <dbReference type="NCBI Taxonomy" id="1070528"/>
    <lineage>
        <taxon>unclassified sequences</taxon>
        <taxon>metagenomes</taxon>
        <taxon>organismal metagenomes</taxon>
    </lineage>
</organism>
<dbReference type="AlphaFoldDB" id="A0A6C0HPP3"/>
<evidence type="ECO:0000256" key="1">
    <source>
        <dbReference type="SAM" id="Coils"/>
    </source>
</evidence>
<keyword evidence="1" id="KW-0175">Coiled coil</keyword>
<dbReference type="EMBL" id="MN740002">
    <property type="protein sequence ID" value="QHT82632.1"/>
    <property type="molecule type" value="Genomic_DNA"/>
</dbReference>
<sequence length="55" mass="6587">MDNPLDEIINKNKLLEDKILILEKEFNKTKEHLKNILLKKIETFFIKQQTSKMVS</sequence>
<proteinExistence type="predicted"/>
<feature type="coiled-coil region" evidence="1">
    <location>
        <begin position="5"/>
        <end position="32"/>
    </location>
</feature>
<evidence type="ECO:0000313" key="2">
    <source>
        <dbReference type="EMBL" id="QHT82632.1"/>
    </source>
</evidence>
<accession>A0A6C0HPP3</accession>
<protein>
    <submittedName>
        <fullName evidence="2">Uncharacterized protein</fullName>
    </submittedName>
</protein>
<reference evidence="2" key="1">
    <citation type="journal article" date="2020" name="Nature">
        <title>Giant virus diversity and host interactions through global metagenomics.</title>
        <authorList>
            <person name="Schulz F."/>
            <person name="Roux S."/>
            <person name="Paez-Espino D."/>
            <person name="Jungbluth S."/>
            <person name="Walsh D.A."/>
            <person name="Denef V.J."/>
            <person name="McMahon K.D."/>
            <person name="Konstantinidis K.T."/>
            <person name="Eloe-Fadrosh E.A."/>
            <person name="Kyrpides N.C."/>
            <person name="Woyke T."/>
        </authorList>
    </citation>
    <scope>NUCLEOTIDE SEQUENCE</scope>
    <source>
        <strain evidence="2">GVMAG-M-3300023184-165</strain>
    </source>
</reference>
<name>A0A6C0HPP3_9ZZZZ</name>